<accession>A0A1M2V1K6</accession>
<evidence type="ECO:0000256" key="1">
    <source>
        <dbReference type="SAM" id="Phobius"/>
    </source>
</evidence>
<dbReference type="Gene3D" id="3.40.50.300">
    <property type="entry name" value="P-loop containing nucleotide triphosphate hydrolases"/>
    <property type="match status" value="1"/>
</dbReference>
<evidence type="ECO:0000259" key="2">
    <source>
        <dbReference type="Pfam" id="PF01926"/>
    </source>
</evidence>
<organism evidence="3 4">
    <name type="scientific">Marinobacter nauticus</name>
    <name type="common">Marinobacter hydrocarbonoclasticus</name>
    <name type="synonym">Marinobacter aquaeolei</name>
    <dbReference type="NCBI Taxonomy" id="2743"/>
    <lineage>
        <taxon>Bacteria</taxon>
        <taxon>Pseudomonadati</taxon>
        <taxon>Pseudomonadota</taxon>
        <taxon>Gammaproteobacteria</taxon>
        <taxon>Pseudomonadales</taxon>
        <taxon>Marinobacteraceae</taxon>
        <taxon>Marinobacter</taxon>
    </lineage>
</organism>
<dbReference type="GO" id="GO:0005525">
    <property type="term" value="F:GTP binding"/>
    <property type="evidence" value="ECO:0007669"/>
    <property type="project" value="InterPro"/>
</dbReference>
<reference evidence="3" key="1">
    <citation type="submission" date="2016-11" db="EMBL/GenBank/DDBJ databases">
        <title>Draft Genome Sequence of Marinobacter hydrocarbonoclasticus strain STW2, a polyaromatic aromatic hydrocarbon degrading and denitrifying bacterium from rhizosphere of Seagrass Enhalus acodoides.</title>
        <authorList>
            <person name="Ling J."/>
            <person name="Dong J."/>
        </authorList>
    </citation>
    <scope>NUCLEOTIDE SEQUENCE [LARGE SCALE GENOMIC DNA]</scope>
    <source>
        <strain evidence="3">STW2</strain>
    </source>
</reference>
<keyword evidence="1" id="KW-0472">Membrane</keyword>
<dbReference type="InterPro" id="IPR006073">
    <property type="entry name" value="GTP-bd"/>
</dbReference>
<protein>
    <recommendedName>
        <fullName evidence="2">G domain-containing protein</fullName>
    </recommendedName>
</protein>
<evidence type="ECO:0000313" key="3">
    <source>
        <dbReference type="EMBL" id="OJT01474.1"/>
    </source>
</evidence>
<dbReference type="Proteomes" id="UP000183986">
    <property type="component" value="Unassembled WGS sequence"/>
</dbReference>
<keyword evidence="1" id="KW-1133">Transmembrane helix</keyword>
<feature type="transmembrane region" description="Helical" evidence="1">
    <location>
        <begin position="426"/>
        <end position="452"/>
    </location>
</feature>
<comment type="caution">
    <text evidence="3">The sequence shown here is derived from an EMBL/GenBank/DDBJ whole genome shotgun (WGS) entry which is preliminary data.</text>
</comment>
<dbReference type="InterPro" id="IPR027417">
    <property type="entry name" value="P-loop_NTPase"/>
</dbReference>
<dbReference type="AlphaFoldDB" id="A0A1M2V1K6"/>
<dbReference type="Pfam" id="PF01926">
    <property type="entry name" value="MMR_HSR1"/>
    <property type="match status" value="1"/>
</dbReference>
<proteinExistence type="predicted"/>
<dbReference type="EMBL" id="MPKY01000001">
    <property type="protein sequence ID" value="OJT01474.1"/>
    <property type="molecule type" value="Genomic_DNA"/>
</dbReference>
<keyword evidence="1" id="KW-0812">Transmembrane</keyword>
<feature type="domain" description="G" evidence="2">
    <location>
        <begin position="36"/>
        <end position="106"/>
    </location>
</feature>
<name>A0A1M2V1K6_MARNT</name>
<dbReference type="SUPFAM" id="SSF52540">
    <property type="entry name" value="P-loop containing nucleoside triphosphate hydrolases"/>
    <property type="match status" value="1"/>
</dbReference>
<evidence type="ECO:0000313" key="4">
    <source>
        <dbReference type="Proteomes" id="UP000183986"/>
    </source>
</evidence>
<keyword evidence="4" id="KW-1185">Reference proteome</keyword>
<sequence>MEQALSATSDAVLKVIRMQAEVDRVDGLIIGTGEADFTKDNVSYSLTYKDKPFSLVDVPGIEGDEAKYQPMVERAVAKAHLVFYVNGTNKKPEKTTAEKIKRYLRRGAKVCPIVNVRGSADAYEFEEDRETLLTTHNQSALAQTVDVLAETLGENALLDGYCVQGLLGFAGLAYVEGHQLTTIHPSRARDLCVQQRNYRKFFGSPADMCAFSNLEALKQLVDEKQITFTQDIVESNKSKVKDLLNENIEVIEFTLSEYSTFLEKLRPEIEKCKSIIDAALSSTTRLYSSAKKNFVNKVFDEMADDVDQIVSENFGNNELIKLEIEQAFRKKQTSINTQTEAKCTQLVNELHDKIKDALNRLQQDISLVYLESRVDFEGKMNIAIGGAKELGGDLGLGSIGSILLTVGSMAATGFKLGLPTAVGTSGIPIGAIIGAVIGALLGVLVSALGVFMSKESRIRKVKSKVYEKLDEARMQHLDGIGKDVAYFSDYMKENVSDPVLKKITEMEQQLAVPIHTLEQEIKRLKVMKNKIEVMPYGTI</sequence>
<gene>
    <name evidence="3" type="ORF">BEE62_09865</name>
</gene>